<dbReference type="AlphaFoldDB" id="A0A1J4KWA9"/>
<accession>A0A1J4KWA9</accession>
<sequence length="157" mass="17569">MIKISKYSKIERNSITGLLFFMGNSASSGKGKSYESGIYVPVNGTRMRGEECAYEPSVIKNNVQQQSLLKTQNFGVWSIKFSDTLGPIPRIGHFTVFDQANSLAYIGYGYGNNGNLLNDVWVINTITLKWRRIPLVGTKIEPRTDASAVLYGRFIYV</sequence>
<dbReference type="VEuPathDB" id="TrichDB:TRFO_02919"/>
<dbReference type="EMBL" id="MLAK01000217">
    <property type="protein sequence ID" value="OHT15569.1"/>
    <property type="molecule type" value="Genomic_DNA"/>
</dbReference>
<evidence type="ECO:0000313" key="2">
    <source>
        <dbReference type="Proteomes" id="UP000179807"/>
    </source>
</evidence>
<evidence type="ECO:0008006" key="3">
    <source>
        <dbReference type="Google" id="ProtNLM"/>
    </source>
</evidence>
<organism evidence="1 2">
    <name type="scientific">Tritrichomonas foetus</name>
    <dbReference type="NCBI Taxonomy" id="1144522"/>
    <lineage>
        <taxon>Eukaryota</taxon>
        <taxon>Metamonada</taxon>
        <taxon>Parabasalia</taxon>
        <taxon>Tritrichomonadida</taxon>
        <taxon>Tritrichomonadidae</taxon>
        <taxon>Tritrichomonas</taxon>
    </lineage>
</organism>
<name>A0A1J4KWA9_9EUKA</name>
<dbReference type="GeneID" id="94825694"/>
<evidence type="ECO:0000313" key="1">
    <source>
        <dbReference type="EMBL" id="OHT15569.1"/>
    </source>
</evidence>
<keyword evidence="2" id="KW-1185">Reference proteome</keyword>
<proteinExistence type="predicted"/>
<comment type="caution">
    <text evidence="1">The sequence shown here is derived from an EMBL/GenBank/DDBJ whole genome shotgun (WGS) entry which is preliminary data.</text>
</comment>
<dbReference type="Proteomes" id="UP000179807">
    <property type="component" value="Unassembled WGS sequence"/>
</dbReference>
<dbReference type="SUPFAM" id="SSF117281">
    <property type="entry name" value="Kelch motif"/>
    <property type="match status" value="1"/>
</dbReference>
<dbReference type="Gene3D" id="2.120.10.80">
    <property type="entry name" value="Kelch-type beta propeller"/>
    <property type="match status" value="1"/>
</dbReference>
<gene>
    <name evidence="1" type="ORF">TRFO_02919</name>
</gene>
<protein>
    <recommendedName>
        <fullName evidence="3">Kelch motif family protein</fullName>
    </recommendedName>
</protein>
<dbReference type="RefSeq" id="XP_068368705.1">
    <property type="nucleotide sequence ID" value="XM_068490990.1"/>
</dbReference>
<dbReference type="InterPro" id="IPR015915">
    <property type="entry name" value="Kelch-typ_b-propeller"/>
</dbReference>
<reference evidence="1" key="1">
    <citation type="submission" date="2016-10" db="EMBL/GenBank/DDBJ databases">
        <authorList>
            <person name="Benchimol M."/>
            <person name="Almeida L.G."/>
            <person name="Vasconcelos A.T."/>
            <person name="Perreira-Neves A."/>
            <person name="Rosa I.A."/>
            <person name="Tasca T."/>
            <person name="Bogo M.R."/>
            <person name="de Souza W."/>
        </authorList>
    </citation>
    <scope>NUCLEOTIDE SEQUENCE [LARGE SCALE GENOMIC DNA]</scope>
    <source>
        <strain evidence="1">K</strain>
    </source>
</reference>